<reference evidence="2 3" key="2">
    <citation type="submission" date="2024-11" db="EMBL/GenBank/DDBJ databases">
        <title>Using genomics to understand microbial adaptation to soil warming.</title>
        <authorList>
            <person name="Deangelis K.M. PhD."/>
        </authorList>
    </citation>
    <scope>NUCLEOTIDE SEQUENCE [LARGE SCALE GENOMIC DNA]</scope>
    <source>
        <strain evidence="2 3">GAS97</strain>
    </source>
</reference>
<keyword evidence="2" id="KW-0575">Peroxidase</keyword>
<dbReference type="GO" id="GO:0004601">
    <property type="term" value="F:peroxidase activity"/>
    <property type="evidence" value="ECO:0007669"/>
    <property type="project" value="UniProtKB-KW"/>
</dbReference>
<gene>
    <name evidence="2" type="ORF">ABH943_002795</name>
</gene>
<dbReference type="Proteomes" id="UP001620514">
    <property type="component" value="Unassembled WGS sequence"/>
</dbReference>
<dbReference type="Gene3D" id="1.10.760.10">
    <property type="entry name" value="Cytochrome c-like domain"/>
    <property type="match status" value="1"/>
</dbReference>
<dbReference type="EMBL" id="JBIYDN010000007">
    <property type="protein sequence ID" value="MFK4442779.1"/>
    <property type="molecule type" value="Genomic_DNA"/>
</dbReference>
<feature type="region of interest" description="Disordered" evidence="1">
    <location>
        <begin position="1"/>
        <end position="28"/>
    </location>
</feature>
<dbReference type="PANTHER" id="PTHR30600:SF7">
    <property type="entry name" value="CYTOCHROME C PEROXIDASE-RELATED"/>
    <property type="match status" value="1"/>
</dbReference>
<dbReference type="InterPro" id="IPR051395">
    <property type="entry name" value="Cytochrome_c_Peroxidase/MauG"/>
</dbReference>
<dbReference type="InterPro" id="IPR036909">
    <property type="entry name" value="Cyt_c-like_dom_sf"/>
</dbReference>
<protein>
    <submittedName>
        <fullName evidence="2">Cytochrome c peroxidase</fullName>
    </submittedName>
</protein>
<dbReference type="PANTHER" id="PTHR30600">
    <property type="entry name" value="CYTOCHROME C PEROXIDASE-RELATED"/>
    <property type="match status" value="1"/>
</dbReference>
<evidence type="ECO:0000313" key="2">
    <source>
        <dbReference type="EMBL" id="MFK4442779.1"/>
    </source>
</evidence>
<comment type="caution">
    <text evidence="2">The sequence shown here is derived from an EMBL/GenBank/DDBJ whole genome shotgun (WGS) entry which is preliminary data.</text>
</comment>
<evidence type="ECO:0000313" key="3">
    <source>
        <dbReference type="Proteomes" id="UP001620514"/>
    </source>
</evidence>
<evidence type="ECO:0000256" key="1">
    <source>
        <dbReference type="SAM" id="MobiDB-lite"/>
    </source>
</evidence>
<sequence length="112" mass="12285">MELKGHYFGDRGDSVTAADHGRANVTKDEHDRYRFKVPTLRNAELTAPYFHDGGTADLHQAVRTMLKYQVGKELPDADVDALVAFLKSLTGTYTPLSGSEKGDVPARAHNPS</sequence>
<name>A0ABW8MGH2_9BURK</name>
<proteinExistence type="predicted"/>
<keyword evidence="2" id="KW-0560">Oxidoreductase</keyword>
<organism evidence="2 3">
    <name type="scientific">Caballeronia udeis</name>
    <dbReference type="NCBI Taxonomy" id="1232866"/>
    <lineage>
        <taxon>Bacteria</taxon>
        <taxon>Pseudomonadati</taxon>
        <taxon>Pseudomonadota</taxon>
        <taxon>Betaproteobacteria</taxon>
        <taxon>Burkholderiales</taxon>
        <taxon>Burkholderiaceae</taxon>
        <taxon>Caballeronia</taxon>
    </lineage>
</organism>
<reference evidence="2 3" key="1">
    <citation type="submission" date="2024-10" db="EMBL/GenBank/DDBJ databases">
        <authorList>
            <person name="Deangelis K."/>
            <person name="Huntemann M."/>
            <person name="Clum A."/>
            <person name="Wang J."/>
            <person name="Palaniappan K."/>
            <person name="Ritter S."/>
            <person name="Chen I.-M."/>
            <person name="Stamatis D."/>
            <person name="Reddy T."/>
            <person name="O'Malley R."/>
            <person name="Daum C."/>
            <person name="Ng V."/>
            <person name="Ivanova N."/>
            <person name="Kyrpides N."/>
            <person name="Woyke T."/>
        </authorList>
    </citation>
    <scope>NUCLEOTIDE SEQUENCE [LARGE SCALE GENOMIC DNA]</scope>
    <source>
        <strain evidence="2 3">GAS97</strain>
    </source>
</reference>
<dbReference type="SUPFAM" id="SSF46626">
    <property type="entry name" value="Cytochrome c"/>
    <property type="match status" value="1"/>
</dbReference>
<keyword evidence="3" id="KW-1185">Reference proteome</keyword>
<accession>A0ABW8MGH2</accession>